<dbReference type="Proteomes" id="UP000199462">
    <property type="component" value="Unassembled WGS sequence"/>
</dbReference>
<gene>
    <name evidence="2" type="ORF">SAMN04488010_1788</name>
</gene>
<dbReference type="SMART" id="SM01040">
    <property type="entry name" value="Bro-N"/>
    <property type="match status" value="1"/>
</dbReference>
<organism evidence="2 3">
    <name type="scientific">Maribacter stanieri</name>
    <dbReference type="NCBI Taxonomy" id="440514"/>
    <lineage>
        <taxon>Bacteria</taxon>
        <taxon>Pseudomonadati</taxon>
        <taxon>Bacteroidota</taxon>
        <taxon>Flavobacteriia</taxon>
        <taxon>Flavobacteriales</taxon>
        <taxon>Flavobacteriaceae</taxon>
        <taxon>Maribacter</taxon>
    </lineage>
</organism>
<keyword evidence="3" id="KW-1185">Reference proteome</keyword>
<reference evidence="3" key="1">
    <citation type="submission" date="2016-10" db="EMBL/GenBank/DDBJ databases">
        <authorList>
            <person name="Varghese N."/>
            <person name="Submissions S."/>
        </authorList>
    </citation>
    <scope>NUCLEOTIDE SEQUENCE [LARGE SCALE GENOMIC DNA]</scope>
    <source>
        <strain evidence="3">DSM 19891</strain>
    </source>
</reference>
<dbReference type="AlphaFoldDB" id="A0A1I6IIN8"/>
<dbReference type="PANTHER" id="PTHR36180">
    <property type="entry name" value="DNA-BINDING PROTEIN-RELATED-RELATED"/>
    <property type="match status" value="1"/>
</dbReference>
<dbReference type="Pfam" id="PF26567">
    <property type="entry name" value="BstA_C"/>
    <property type="match status" value="1"/>
</dbReference>
<evidence type="ECO:0000313" key="3">
    <source>
        <dbReference type="Proteomes" id="UP000199462"/>
    </source>
</evidence>
<dbReference type="STRING" id="440514.SAMN04488010_1788"/>
<name>A0A1I6IIN8_9FLAO</name>
<protein>
    <submittedName>
        <fullName evidence="2">BRO family, N-terminal domain</fullName>
    </submittedName>
</protein>
<dbReference type="Pfam" id="PF02498">
    <property type="entry name" value="Bro-N"/>
    <property type="match status" value="1"/>
</dbReference>
<feature type="domain" description="Bro-N" evidence="1">
    <location>
        <begin position="11"/>
        <end position="107"/>
    </location>
</feature>
<sequence>MLDTSLPQEELNYFQQLASVEIDNQIWFVADDVTKMLALNDPVKVLEILDEDERNLAEIYRDGKLKSKNLISESGLYALILRSDTDNAHKFRKWITNHILPLLRVQGYYTTKRLEIPNFVIRFNDNWNRVDKGYFSVLSELFIRLYGRFEHEGYTLPSRALNGKEMRPDISVANYFDEYLKEKHPEKRDNYKIYKHRLPNGREIEARQYPNYLLPVFIDFIDAVWLPNYAYNYFKSRDMKALAYLPKLILK</sequence>
<dbReference type="InterPro" id="IPR003497">
    <property type="entry name" value="BRO_N_domain"/>
</dbReference>
<dbReference type="RefSeq" id="WP_091902693.1">
    <property type="nucleotide sequence ID" value="NZ_FOYX01000001.1"/>
</dbReference>
<accession>A0A1I6IIN8</accession>
<dbReference type="InterPro" id="IPR058744">
    <property type="entry name" value="BstA-like_C"/>
</dbReference>
<dbReference type="PANTHER" id="PTHR36180:SF2">
    <property type="entry name" value="BRO FAMILY PROTEIN"/>
    <property type="match status" value="1"/>
</dbReference>
<evidence type="ECO:0000259" key="1">
    <source>
        <dbReference type="PROSITE" id="PS51750"/>
    </source>
</evidence>
<dbReference type="EMBL" id="FOYX01000001">
    <property type="protein sequence ID" value="SFR66531.1"/>
    <property type="molecule type" value="Genomic_DNA"/>
</dbReference>
<dbReference type="PROSITE" id="PS51750">
    <property type="entry name" value="BRO_N"/>
    <property type="match status" value="1"/>
</dbReference>
<proteinExistence type="predicted"/>
<evidence type="ECO:0000313" key="2">
    <source>
        <dbReference type="EMBL" id="SFR66531.1"/>
    </source>
</evidence>